<gene>
    <name evidence="3" type="ORF">U27_06643</name>
</gene>
<reference evidence="3" key="1">
    <citation type="journal article" date="2015" name="PeerJ">
        <title>First genomic representation of candidate bacterial phylum KSB3 points to enhanced environmental sensing as a trigger of wastewater bulking.</title>
        <authorList>
            <person name="Sekiguchi Y."/>
            <person name="Ohashi A."/>
            <person name="Parks D.H."/>
            <person name="Yamauchi T."/>
            <person name="Tyson G.W."/>
            <person name="Hugenholtz P."/>
        </authorList>
    </citation>
    <scope>NUCLEOTIDE SEQUENCE [LARGE SCALE GENOMIC DNA]</scope>
</reference>
<evidence type="ECO:0000313" key="3">
    <source>
        <dbReference type="EMBL" id="GAK59658.1"/>
    </source>
</evidence>
<dbReference type="EMBL" id="DF820470">
    <property type="protein sequence ID" value="GAK59658.1"/>
    <property type="molecule type" value="Genomic_DNA"/>
</dbReference>
<dbReference type="InterPro" id="IPR046806">
    <property type="entry name" value="MrpA_C/MbhE"/>
</dbReference>
<accession>A0A081C503</accession>
<keyword evidence="1" id="KW-0472">Membrane</keyword>
<keyword evidence="1" id="KW-1133">Transmembrane helix</keyword>
<keyword evidence="4" id="KW-1185">Reference proteome</keyword>
<dbReference type="AlphaFoldDB" id="A0A081C503"/>
<feature type="transmembrane region" description="Helical" evidence="1">
    <location>
        <begin position="104"/>
        <end position="123"/>
    </location>
</feature>
<keyword evidence="1" id="KW-0812">Transmembrane</keyword>
<dbReference type="HOGENOM" id="CLU_1977208_0_0_0"/>
<dbReference type="Pfam" id="PF20501">
    <property type="entry name" value="MbhE"/>
    <property type="match status" value="1"/>
</dbReference>
<evidence type="ECO:0000256" key="1">
    <source>
        <dbReference type="SAM" id="Phobius"/>
    </source>
</evidence>
<name>A0A081C503_VECG1</name>
<feature type="domain" description="MrpA C-terminal/MbhE" evidence="2">
    <location>
        <begin position="70"/>
        <end position="116"/>
    </location>
</feature>
<sequence>MNYWRMLLKWQIILKKRCSTLRANVMNDLRTSSHQMWRSKATLSQHCSAILILLPLAVLLVMNITFEPLVFSDAKDYFFRHGSEETGAVNLVTSIYLGYRAFDTLGETIVLMLSITGVIFLMGKPS</sequence>
<feature type="transmembrane region" description="Helical" evidence="1">
    <location>
        <begin position="46"/>
        <end position="66"/>
    </location>
</feature>
<proteinExistence type="predicted"/>
<evidence type="ECO:0000259" key="2">
    <source>
        <dbReference type="Pfam" id="PF20501"/>
    </source>
</evidence>
<organism evidence="3">
    <name type="scientific">Vecturithrix granuli</name>
    <dbReference type="NCBI Taxonomy" id="1499967"/>
    <lineage>
        <taxon>Bacteria</taxon>
        <taxon>Candidatus Moduliflexota</taxon>
        <taxon>Candidatus Vecturitrichia</taxon>
        <taxon>Candidatus Vecturitrichales</taxon>
        <taxon>Candidatus Vecturitrichaceae</taxon>
        <taxon>Candidatus Vecturithrix</taxon>
    </lineage>
</organism>
<dbReference type="STRING" id="1499967.U27_06643"/>
<evidence type="ECO:0000313" key="4">
    <source>
        <dbReference type="Proteomes" id="UP000030661"/>
    </source>
</evidence>
<dbReference type="eggNOG" id="COG2111">
    <property type="taxonomic scope" value="Bacteria"/>
</dbReference>
<protein>
    <recommendedName>
        <fullName evidence="2">MrpA C-terminal/MbhE domain-containing protein</fullName>
    </recommendedName>
</protein>
<dbReference type="Proteomes" id="UP000030661">
    <property type="component" value="Unassembled WGS sequence"/>
</dbReference>